<dbReference type="SUPFAM" id="SSF101148">
    <property type="entry name" value="Plant invertase/pectin methylesterase inhibitor"/>
    <property type="match status" value="1"/>
</dbReference>
<dbReference type="InterPro" id="IPR035513">
    <property type="entry name" value="Invertase/methylesterase_inhib"/>
</dbReference>
<evidence type="ECO:0000256" key="5">
    <source>
        <dbReference type="ARBA" id="ARBA00023157"/>
    </source>
</evidence>
<evidence type="ECO:0000259" key="8">
    <source>
        <dbReference type="SMART" id="SM00856"/>
    </source>
</evidence>
<gene>
    <name evidence="9" type="ORF">LIER_38159</name>
</gene>
<keyword evidence="4 7" id="KW-0732">Signal</keyword>
<feature type="domain" description="Pectinesterase inhibitor" evidence="8">
    <location>
        <begin position="47"/>
        <end position="207"/>
    </location>
</feature>
<dbReference type="NCBIfam" id="TIGR01614">
    <property type="entry name" value="PME_inhib"/>
    <property type="match status" value="1"/>
</dbReference>
<evidence type="ECO:0000256" key="6">
    <source>
        <dbReference type="ARBA" id="ARBA00023180"/>
    </source>
</evidence>
<evidence type="ECO:0000256" key="2">
    <source>
        <dbReference type="ARBA" id="ARBA00007786"/>
    </source>
</evidence>
<evidence type="ECO:0000256" key="3">
    <source>
        <dbReference type="ARBA" id="ARBA00013229"/>
    </source>
</evidence>
<evidence type="ECO:0000313" key="10">
    <source>
        <dbReference type="Proteomes" id="UP001454036"/>
    </source>
</evidence>
<dbReference type="EC" id="3.1.1.11" evidence="3"/>
<keyword evidence="6" id="KW-0325">Glycoprotein</keyword>
<keyword evidence="5" id="KW-1015">Disulfide bond</keyword>
<dbReference type="AlphaFoldDB" id="A0AAV3Q040"/>
<sequence>MKSHSLPLLLFPFLLIHLHPSSAILDPATIDESYAASPSTSDAPESDATQFIRTSCQSTLYPDLCFNSLVFYANTIQHDPARLARIAIKISLSRAKRMASYMSYMSRQADYRAEPTIQAALHDCYAMFGDAVDQMRGSLKQMRRLTGSGESLRFQVSNVQTWLSAAMTNEDTCTDGLMDIIPEGEVKDDVIDRVYKAMHVTSNALALVNQFVAKFLNP</sequence>
<name>A0AAV3Q040_LITER</name>
<evidence type="ECO:0000313" key="9">
    <source>
        <dbReference type="EMBL" id="GAA0155823.1"/>
    </source>
</evidence>
<feature type="chain" id="PRO_5043797407" description="pectinesterase" evidence="7">
    <location>
        <begin position="24"/>
        <end position="218"/>
    </location>
</feature>
<dbReference type="CDD" id="cd15798">
    <property type="entry name" value="PMEI-like_3"/>
    <property type="match status" value="1"/>
</dbReference>
<dbReference type="SMART" id="SM00856">
    <property type="entry name" value="PMEI"/>
    <property type="match status" value="1"/>
</dbReference>
<feature type="signal peptide" evidence="7">
    <location>
        <begin position="1"/>
        <end position="23"/>
    </location>
</feature>
<dbReference type="InterPro" id="IPR051955">
    <property type="entry name" value="PME_Inhibitor"/>
</dbReference>
<dbReference type="Proteomes" id="UP001454036">
    <property type="component" value="Unassembled WGS sequence"/>
</dbReference>
<dbReference type="Pfam" id="PF04043">
    <property type="entry name" value="PMEI"/>
    <property type="match status" value="1"/>
</dbReference>
<dbReference type="EMBL" id="BAABME010019036">
    <property type="protein sequence ID" value="GAA0155823.1"/>
    <property type="molecule type" value="Genomic_DNA"/>
</dbReference>
<organism evidence="9 10">
    <name type="scientific">Lithospermum erythrorhizon</name>
    <name type="common">Purple gromwell</name>
    <name type="synonym">Lithospermum officinale var. erythrorhizon</name>
    <dbReference type="NCBI Taxonomy" id="34254"/>
    <lineage>
        <taxon>Eukaryota</taxon>
        <taxon>Viridiplantae</taxon>
        <taxon>Streptophyta</taxon>
        <taxon>Embryophyta</taxon>
        <taxon>Tracheophyta</taxon>
        <taxon>Spermatophyta</taxon>
        <taxon>Magnoliopsida</taxon>
        <taxon>eudicotyledons</taxon>
        <taxon>Gunneridae</taxon>
        <taxon>Pentapetalae</taxon>
        <taxon>asterids</taxon>
        <taxon>lamiids</taxon>
        <taxon>Boraginales</taxon>
        <taxon>Boraginaceae</taxon>
        <taxon>Boraginoideae</taxon>
        <taxon>Lithospermeae</taxon>
        <taxon>Lithospermum</taxon>
    </lineage>
</organism>
<accession>A0AAV3Q040</accession>
<dbReference type="GO" id="GO:0030599">
    <property type="term" value="F:pectinesterase activity"/>
    <property type="evidence" value="ECO:0007669"/>
    <property type="project" value="UniProtKB-EC"/>
</dbReference>
<proteinExistence type="inferred from homology"/>
<protein>
    <recommendedName>
        <fullName evidence="3">pectinesterase</fullName>
        <ecNumber evidence="3">3.1.1.11</ecNumber>
    </recommendedName>
</protein>
<dbReference type="PANTHER" id="PTHR31080">
    <property type="entry name" value="PECTINESTERASE INHIBITOR-LIKE"/>
    <property type="match status" value="1"/>
</dbReference>
<evidence type="ECO:0000256" key="4">
    <source>
        <dbReference type="ARBA" id="ARBA00022729"/>
    </source>
</evidence>
<comment type="similarity">
    <text evidence="2">In the C-terminal section; belongs to the pectinesterase family.</text>
</comment>
<dbReference type="FunFam" id="1.20.140.40:FF:000010">
    <property type="entry name" value="Pectinesterase"/>
    <property type="match status" value="1"/>
</dbReference>
<evidence type="ECO:0000256" key="1">
    <source>
        <dbReference type="ARBA" id="ARBA00006027"/>
    </source>
</evidence>
<comment type="similarity">
    <text evidence="1">In the N-terminal section; belongs to the PMEI family.</text>
</comment>
<dbReference type="InterPro" id="IPR006501">
    <property type="entry name" value="Pectinesterase_inhib_dom"/>
</dbReference>
<dbReference type="Gene3D" id="1.20.140.40">
    <property type="entry name" value="Invertase/pectin methylesterase inhibitor family protein"/>
    <property type="match status" value="1"/>
</dbReference>
<evidence type="ECO:0000256" key="7">
    <source>
        <dbReference type="SAM" id="SignalP"/>
    </source>
</evidence>
<dbReference type="PANTHER" id="PTHR31080:SF64">
    <property type="entry name" value="PLANT INVERTASE_PECTIN METHYLESTERASE INHIBITOR SUPERFAMILY PROTEIN"/>
    <property type="match status" value="1"/>
</dbReference>
<reference evidence="9 10" key="1">
    <citation type="submission" date="2024-01" db="EMBL/GenBank/DDBJ databases">
        <title>The complete chloroplast genome sequence of Lithospermum erythrorhizon: insights into the phylogenetic relationship among Boraginaceae species and the maternal lineages of purple gromwells.</title>
        <authorList>
            <person name="Okada T."/>
            <person name="Watanabe K."/>
        </authorList>
    </citation>
    <scope>NUCLEOTIDE SEQUENCE [LARGE SCALE GENOMIC DNA]</scope>
</reference>
<dbReference type="GO" id="GO:0004857">
    <property type="term" value="F:enzyme inhibitor activity"/>
    <property type="evidence" value="ECO:0007669"/>
    <property type="project" value="InterPro"/>
</dbReference>
<keyword evidence="10" id="KW-1185">Reference proteome</keyword>
<comment type="caution">
    <text evidence="9">The sequence shown here is derived from an EMBL/GenBank/DDBJ whole genome shotgun (WGS) entry which is preliminary data.</text>
</comment>